<dbReference type="InterPro" id="IPR052016">
    <property type="entry name" value="Bact_Sigma-Reg"/>
</dbReference>
<evidence type="ECO:0000313" key="6">
    <source>
        <dbReference type="Proteomes" id="UP000239735"/>
    </source>
</evidence>
<keyword evidence="2" id="KW-1133">Transmembrane helix</keyword>
<dbReference type="InterPro" id="IPR008979">
    <property type="entry name" value="Galactose-bd-like_sf"/>
</dbReference>
<feature type="signal peptide" evidence="3">
    <location>
        <begin position="1"/>
        <end position="25"/>
    </location>
</feature>
<feature type="transmembrane region" description="Helical" evidence="2">
    <location>
        <begin position="270"/>
        <end position="291"/>
    </location>
</feature>
<feature type="transmembrane region" description="Helical" evidence="2">
    <location>
        <begin position="214"/>
        <end position="232"/>
    </location>
</feature>
<organism evidence="5 6">
    <name type="scientific">Candidatus Sulfuritelmatomonas gaucii</name>
    <dbReference type="NCBI Taxonomy" id="2043161"/>
    <lineage>
        <taxon>Bacteria</taxon>
        <taxon>Pseudomonadati</taxon>
        <taxon>Acidobacteriota</taxon>
        <taxon>Terriglobia</taxon>
        <taxon>Terriglobales</taxon>
        <taxon>Acidobacteriaceae</taxon>
        <taxon>Candidatus Sulfuritelmatomonas</taxon>
    </lineage>
</organism>
<sequence>MLPRRLSVSAGLLCVALVSATVHLAAQSAAAGSVLPASSAPLKLDGGSVALNGPWQFHLGDRSAWASPAFDDSTWEQLSVSKPWGAQTHPNTEGLAWYRLRITFAPAAPGAIALLVPPVDDAYQVYWNGRLVGSLGKLPPQLNLFQNQVPRSFILGPPEPGVLAIRVWKDGFGSYDSGLVGGFQAPPLLGSPQAIAAALGAWNYKWLIGQQLNFALNSLYALVAVICFIVWLRDRRQWLVLWMAGFAFSHAIVPELSGNVLPFSPCMADAVSTPFFTIGDISLWFLLAWLLDVRSDARLMRVIRWSAVIDMAVSVPDVFTGIGFALPNPAPWQWLDALFTVPITVFEAIPFYIIAVALLRRVRLDWARWAVALVAFLTQMLFVCSYTLEQGSRFTHWTLGNSIAAPLFNLFGSPVNAPEISGTLLLIVLAFAVYRYAAENTRHQLAIEQELQSARAVQQVLVPAEFPDVPGFTINSVYQPAGEVGGDFFQILPTPTGGVLIVIGDVSGKGMPAAMTVSLLVGTLRTLAHYTQSPGEILRAMNQRMLARSKDGFTTCLVLRADPDGSLAVANAGHVAPYVDGKELAVENGLPLGLDPHAAYRESTFRLPPGAHLALLTDGVVEARNAAGELFGFDRAAAISAESAQSIADAAQHHGQEDDITVLTLTLAAAPEGIPNQSSEPIPAST</sequence>
<dbReference type="SUPFAM" id="SSF49785">
    <property type="entry name" value="Galactose-binding domain-like"/>
    <property type="match status" value="1"/>
</dbReference>
<dbReference type="Proteomes" id="UP000239735">
    <property type="component" value="Unassembled WGS sequence"/>
</dbReference>
<dbReference type="SMART" id="SM00331">
    <property type="entry name" value="PP2C_SIG"/>
    <property type="match status" value="1"/>
</dbReference>
<keyword evidence="1" id="KW-0378">Hydrolase</keyword>
<evidence type="ECO:0000313" key="5">
    <source>
        <dbReference type="EMBL" id="SPE29711.1"/>
    </source>
</evidence>
<dbReference type="InterPro" id="IPR001932">
    <property type="entry name" value="PPM-type_phosphatase-like_dom"/>
</dbReference>
<dbReference type="InterPro" id="IPR036457">
    <property type="entry name" value="PPM-type-like_dom_sf"/>
</dbReference>
<evidence type="ECO:0000256" key="3">
    <source>
        <dbReference type="SAM" id="SignalP"/>
    </source>
</evidence>
<feature type="domain" description="PPM-type phosphatase" evidence="4">
    <location>
        <begin position="469"/>
        <end position="667"/>
    </location>
</feature>
<feature type="transmembrane region" description="Helical" evidence="2">
    <location>
        <begin position="239"/>
        <end position="258"/>
    </location>
</feature>
<proteinExistence type="predicted"/>
<keyword evidence="2" id="KW-0472">Membrane</keyword>
<reference evidence="6" key="1">
    <citation type="submission" date="2018-02" db="EMBL/GenBank/DDBJ databases">
        <authorList>
            <person name="Hausmann B."/>
        </authorList>
    </citation>
    <scope>NUCLEOTIDE SEQUENCE [LARGE SCALE GENOMIC DNA]</scope>
    <source>
        <strain evidence="6">Peat soil MAG SbA5</strain>
    </source>
</reference>
<dbReference type="Pfam" id="PF07228">
    <property type="entry name" value="SpoIIE"/>
    <property type="match status" value="1"/>
</dbReference>
<feature type="transmembrane region" description="Helical" evidence="2">
    <location>
        <begin position="420"/>
        <end position="437"/>
    </location>
</feature>
<feature type="transmembrane region" description="Helical" evidence="2">
    <location>
        <begin position="338"/>
        <end position="359"/>
    </location>
</feature>
<evidence type="ECO:0000256" key="2">
    <source>
        <dbReference type="SAM" id="Phobius"/>
    </source>
</evidence>
<dbReference type="PANTHER" id="PTHR43156:SF2">
    <property type="entry name" value="STAGE II SPORULATION PROTEIN E"/>
    <property type="match status" value="1"/>
</dbReference>
<evidence type="ECO:0000259" key="4">
    <source>
        <dbReference type="SMART" id="SM00331"/>
    </source>
</evidence>
<feature type="chain" id="PRO_5014977385" description="PPM-type phosphatase domain-containing protein" evidence="3">
    <location>
        <begin position="26"/>
        <end position="686"/>
    </location>
</feature>
<dbReference type="AlphaFoldDB" id="A0A2N9M2N6"/>
<keyword evidence="2" id="KW-0812">Transmembrane</keyword>
<dbReference type="GO" id="GO:0016791">
    <property type="term" value="F:phosphatase activity"/>
    <property type="evidence" value="ECO:0007669"/>
    <property type="project" value="TreeGrafter"/>
</dbReference>
<evidence type="ECO:0000256" key="1">
    <source>
        <dbReference type="ARBA" id="ARBA00022801"/>
    </source>
</evidence>
<dbReference type="Gene3D" id="3.60.40.10">
    <property type="entry name" value="PPM-type phosphatase domain"/>
    <property type="match status" value="1"/>
</dbReference>
<dbReference type="OrthoDB" id="107247at2"/>
<feature type="transmembrane region" description="Helical" evidence="2">
    <location>
        <begin position="366"/>
        <end position="388"/>
    </location>
</feature>
<dbReference type="SUPFAM" id="SSF81606">
    <property type="entry name" value="PP2C-like"/>
    <property type="match status" value="1"/>
</dbReference>
<protein>
    <recommendedName>
        <fullName evidence="4">PPM-type phosphatase domain-containing protein</fullName>
    </recommendedName>
</protein>
<gene>
    <name evidence="5" type="ORF">SBA5_710009</name>
</gene>
<accession>A0A2N9M2N6</accession>
<dbReference type="Gene3D" id="2.60.120.260">
    <property type="entry name" value="Galactose-binding domain-like"/>
    <property type="match status" value="1"/>
</dbReference>
<name>A0A2N9M2N6_9BACT</name>
<feature type="transmembrane region" description="Helical" evidence="2">
    <location>
        <begin position="303"/>
        <end position="326"/>
    </location>
</feature>
<dbReference type="EMBL" id="OKRB01000132">
    <property type="protein sequence ID" value="SPE29711.1"/>
    <property type="molecule type" value="Genomic_DNA"/>
</dbReference>
<dbReference type="PANTHER" id="PTHR43156">
    <property type="entry name" value="STAGE II SPORULATION PROTEIN E-RELATED"/>
    <property type="match status" value="1"/>
</dbReference>
<keyword evidence="3" id="KW-0732">Signal</keyword>